<dbReference type="Pfam" id="PF08719">
    <property type="entry name" value="NADAR"/>
    <property type="match status" value="1"/>
</dbReference>
<dbReference type="Gene3D" id="1.10.357.40">
    <property type="entry name" value="YbiA-like"/>
    <property type="match status" value="1"/>
</dbReference>
<dbReference type="InterPro" id="IPR056056">
    <property type="entry name" value="DUF7639"/>
</dbReference>
<comment type="catalytic activity">
    <reaction evidence="2">
        <text>2,5-diamino-6-hydroxy-4-(5-phosphoribosylamino)-pyrimidine + H2O = 2,5,6-triamino-4-hydroxypyrimidine + D-ribose 5-phosphate</text>
        <dbReference type="Rhea" id="RHEA:23436"/>
        <dbReference type="ChEBI" id="CHEBI:15377"/>
        <dbReference type="ChEBI" id="CHEBI:58614"/>
        <dbReference type="ChEBI" id="CHEBI:78346"/>
        <dbReference type="ChEBI" id="CHEBI:137796"/>
    </reaction>
</comment>
<name>A0A543CU64_9ACTN</name>
<organism evidence="6 7">
    <name type="scientific">Actinoallomurus bryophytorum</name>
    <dbReference type="NCBI Taxonomy" id="1490222"/>
    <lineage>
        <taxon>Bacteria</taxon>
        <taxon>Bacillati</taxon>
        <taxon>Actinomycetota</taxon>
        <taxon>Actinomycetes</taxon>
        <taxon>Streptosporangiales</taxon>
        <taxon>Thermomonosporaceae</taxon>
        <taxon>Actinoallomurus</taxon>
    </lineage>
</organism>
<dbReference type="InterPro" id="IPR037238">
    <property type="entry name" value="YbiA-like_sf"/>
</dbReference>
<dbReference type="EMBL" id="VFOZ01000001">
    <property type="protein sequence ID" value="TQM00655.1"/>
    <property type="molecule type" value="Genomic_DNA"/>
</dbReference>
<gene>
    <name evidence="6" type="ORF">FB559_6371</name>
</gene>
<evidence type="ECO:0000313" key="6">
    <source>
        <dbReference type="EMBL" id="TQM00655.1"/>
    </source>
</evidence>
<dbReference type="Proteomes" id="UP000316096">
    <property type="component" value="Unassembled WGS sequence"/>
</dbReference>
<evidence type="ECO:0000256" key="2">
    <source>
        <dbReference type="ARBA" id="ARBA00000751"/>
    </source>
</evidence>
<dbReference type="InterPro" id="IPR012816">
    <property type="entry name" value="NADAR"/>
</dbReference>
<comment type="catalytic activity">
    <reaction evidence="1">
        <text>5-amino-6-(5-phospho-D-ribosylamino)uracil + H2O = 5,6-diaminouracil + D-ribose 5-phosphate</text>
        <dbReference type="Rhea" id="RHEA:55020"/>
        <dbReference type="ChEBI" id="CHEBI:15377"/>
        <dbReference type="ChEBI" id="CHEBI:46252"/>
        <dbReference type="ChEBI" id="CHEBI:58453"/>
        <dbReference type="ChEBI" id="CHEBI:78346"/>
    </reaction>
</comment>
<dbReference type="Pfam" id="PF24645">
    <property type="entry name" value="DUF7639"/>
    <property type="match status" value="1"/>
</dbReference>
<sequence>MLNRRTYRMVEGDRVEGTWRPIFIRNGGYHLTELFIFADGAIHCWEWVDLDGLRRKIEQGWVATSLRPGDRASVHHLAAWRFEDPHMWISGEELIGEVADEIDQLNGRPDSTGRCLRALGRYLDSRTEDDRIALREAYDAIPGHLCTYALGDMDYGDAPLSVLAARVGEPVGDLRNLGDEEVVTEELRQRAFAYFADRDRHLAEYEDTRRRPADGPEDADAPTVHLDAVVFPQGWPDDLGVLALRNECPAPVTVTGLTYPTVTHAYWALSTTDGRAAERIRGAERPYEAERLGEAAPRRDGWPQARVAVMASLLRAKFDQHPDLAETLLTTGDGRIRYTGLDSAYWISKGDGGRNWIGRLLEVVRSELAAHRAGIPL</sequence>
<keyword evidence="6" id="KW-0808">Transferase</keyword>
<accession>A0A543CU64</accession>
<feature type="domain" description="NADAR" evidence="3">
    <location>
        <begin position="249"/>
        <end position="368"/>
    </location>
</feature>
<evidence type="ECO:0000259" key="3">
    <source>
        <dbReference type="Pfam" id="PF08719"/>
    </source>
</evidence>
<dbReference type="Pfam" id="PF24644">
    <property type="entry name" value="DUF7638"/>
    <property type="match status" value="1"/>
</dbReference>
<evidence type="ECO:0000259" key="4">
    <source>
        <dbReference type="Pfam" id="PF24644"/>
    </source>
</evidence>
<evidence type="ECO:0000259" key="5">
    <source>
        <dbReference type="Pfam" id="PF24645"/>
    </source>
</evidence>
<comment type="caution">
    <text evidence="6">The sequence shown here is derived from an EMBL/GenBank/DDBJ whole genome shotgun (WGS) entry which is preliminary data.</text>
</comment>
<dbReference type="InterPro" id="IPR056055">
    <property type="entry name" value="DUF7638"/>
</dbReference>
<dbReference type="GO" id="GO:0016740">
    <property type="term" value="F:transferase activity"/>
    <property type="evidence" value="ECO:0007669"/>
    <property type="project" value="UniProtKB-KW"/>
</dbReference>
<feature type="domain" description="DUF7638" evidence="4">
    <location>
        <begin position="5"/>
        <end position="109"/>
    </location>
</feature>
<dbReference type="RefSeq" id="WP_221640258.1">
    <property type="nucleotide sequence ID" value="NZ_VFOZ01000001.1"/>
</dbReference>
<dbReference type="SUPFAM" id="SSF143990">
    <property type="entry name" value="YbiA-like"/>
    <property type="match status" value="1"/>
</dbReference>
<reference evidence="6 7" key="1">
    <citation type="submission" date="2019-06" db="EMBL/GenBank/DDBJ databases">
        <title>Sequencing the genomes of 1000 actinobacteria strains.</title>
        <authorList>
            <person name="Klenk H.-P."/>
        </authorList>
    </citation>
    <scope>NUCLEOTIDE SEQUENCE [LARGE SCALE GENOMIC DNA]</scope>
    <source>
        <strain evidence="6 7">DSM 102200</strain>
    </source>
</reference>
<proteinExistence type="predicted"/>
<evidence type="ECO:0000256" key="1">
    <source>
        <dbReference type="ARBA" id="ARBA00000022"/>
    </source>
</evidence>
<protein>
    <submittedName>
        <fullName evidence="6">Putative NAD-dependent protein-ADP-ribosyltransferase YbiA (DUF1768 family)</fullName>
    </submittedName>
</protein>
<evidence type="ECO:0000313" key="7">
    <source>
        <dbReference type="Proteomes" id="UP000316096"/>
    </source>
</evidence>
<dbReference type="CDD" id="cd15457">
    <property type="entry name" value="NADAR"/>
    <property type="match status" value="1"/>
</dbReference>
<dbReference type="AlphaFoldDB" id="A0A543CU64"/>
<feature type="domain" description="DUF7639" evidence="5">
    <location>
        <begin position="110"/>
        <end position="205"/>
    </location>
</feature>
<keyword evidence="7" id="KW-1185">Reference proteome</keyword>